<dbReference type="OrthoDB" id="610462at2759"/>
<evidence type="ECO:0000256" key="1">
    <source>
        <dbReference type="SAM" id="MobiDB-lite"/>
    </source>
</evidence>
<proteinExistence type="predicted"/>
<dbReference type="SUPFAM" id="SSF54928">
    <property type="entry name" value="RNA-binding domain, RBD"/>
    <property type="match status" value="1"/>
</dbReference>
<dbReference type="GO" id="GO:0003676">
    <property type="term" value="F:nucleic acid binding"/>
    <property type="evidence" value="ECO:0007669"/>
    <property type="project" value="InterPro"/>
</dbReference>
<keyword evidence="4" id="KW-1185">Reference proteome</keyword>
<dbReference type="Ensembl" id="ENSGEVT00005025102.1">
    <property type="protein sequence ID" value="ENSGEVP00005023872.1"/>
    <property type="gene ID" value="ENSGEVG00005016957.1"/>
</dbReference>
<evidence type="ECO:0000313" key="3">
    <source>
        <dbReference type="Ensembl" id="ENSGEVP00005023872.1"/>
    </source>
</evidence>
<dbReference type="AlphaFoldDB" id="A0A8C4YDR4"/>
<feature type="compositionally biased region" description="Basic and acidic residues" evidence="1">
    <location>
        <begin position="30"/>
        <end position="44"/>
    </location>
</feature>
<evidence type="ECO:0000259" key="2">
    <source>
        <dbReference type="Pfam" id="PF11532"/>
    </source>
</evidence>
<feature type="domain" description="HnRNP M nuclear localisation signal" evidence="2">
    <location>
        <begin position="35"/>
        <end position="64"/>
    </location>
</feature>
<dbReference type="GeneTree" id="ENSGT00940000154595"/>
<dbReference type="Pfam" id="PF11532">
    <property type="entry name" value="HnRNP_M_NLS"/>
    <property type="match status" value="1"/>
</dbReference>
<accession>A0A8C4YDR4</accession>
<reference evidence="3" key="2">
    <citation type="submission" date="2025-08" db="UniProtKB">
        <authorList>
            <consortium name="Ensembl"/>
        </authorList>
    </citation>
    <scope>IDENTIFICATION</scope>
</reference>
<name>A0A8C4YDR4_9SAUR</name>
<protein>
    <recommendedName>
        <fullName evidence="2">HnRNP M nuclear localisation signal domain-containing protein</fullName>
    </recommendedName>
</protein>
<reference evidence="3" key="3">
    <citation type="submission" date="2025-09" db="UniProtKB">
        <authorList>
            <consortium name="Ensembl"/>
        </authorList>
    </citation>
    <scope>IDENTIFICATION</scope>
</reference>
<dbReference type="InterPro" id="IPR035979">
    <property type="entry name" value="RBD_domain_sf"/>
</dbReference>
<dbReference type="InterPro" id="IPR024666">
    <property type="entry name" value="HnRNP_M_PY-NLS"/>
</dbReference>
<organism evidence="3 4">
    <name type="scientific">Gopherus evgoodei</name>
    <name type="common">Goodes thornscrub tortoise</name>
    <dbReference type="NCBI Taxonomy" id="1825980"/>
    <lineage>
        <taxon>Eukaryota</taxon>
        <taxon>Metazoa</taxon>
        <taxon>Chordata</taxon>
        <taxon>Craniata</taxon>
        <taxon>Vertebrata</taxon>
        <taxon>Euteleostomi</taxon>
        <taxon>Archelosauria</taxon>
        <taxon>Testudinata</taxon>
        <taxon>Testudines</taxon>
        <taxon>Cryptodira</taxon>
        <taxon>Durocryptodira</taxon>
        <taxon>Testudinoidea</taxon>
        <taxon>Testudinidae</taxon>
        <taxon>Gopherus</taxon>
    </lineage>
</organism>
<dbReference type="Proteomes" id="UP000694390">
    <property type="component" value="Chromosome 22"/>
</dbReference>
<evidence type="ECO:0000313" key="4">
    <source>
        <dbReference type="Proteomes" id="UP000694390"/>
    </source>
</evidence>
<reference evidence="3" key="1">
    <citation type="submission" date="2019-06" db="EMBL/GenBank/DDBJ databases">
        <title>G10K-VGP Goodes thornscrub tortoise genome, primary haplotype.</title>
        <authorList>
            <person name="Murphy B."/>
            <person name="Edwards T."/>
            <person name="Rhie A."/>
            <person name="Koren S."/>
            <person name="Phillippy A."/>
            <person name="Fedrigo O."/>
            <person name="Haase B."/>
            <person name="Mountcastle J."/>
            <person name="Lewin H."/>
            <person name="Damas J."/>
            <person name="Howe K."/>
            <person name="Formenti G."/>
            <person name="Myers G."/>
            <person name="Durbin R."/>
            <person name="Jarvis E.D."/>
        </authorList>
    </citation>
    <scope>NUCLEOTIDE SEQUENCE [LARGE SCALE GENOMIC DNA]</scope>
</reference>
<sequence length="94" mass="10059">MAAVGAEGSGKMEEAAAAANGAGSAGDGPPKSEGERPSQNEKRKEKSVKRGGNRFEPYANPTKRYRAFITNIPFDVKWQSLKDLVKERGNGCFG</sequence>
<feature type="region of interest" description="Disordered" evidence="1">
    <location>
        <begin position="1"/>
        <end position="60"/>
    </location>
</feature>